<accession>A0A558C314</accession>
<dbReference type="AlphaFoldDB" id="A0A558C314"/>
<dbReference type="Proteomes" id="UP000317624">
    <property type="component" value="Unassembled WGS sequence"/>
</dbReference>
<evidence type="ECO:0008006" key="3">
    <source>
        <dbReference type="Google" id="ProtNLM"/>
    </source>
</evidence>
<dbReference type="PROSITE" id="PS51257">
    <property type="entry name" value="PROKAR_LIPOPROTEIN"/>
    <property type="match status" value="1"/>
</dbReference>
<protein>
    <recommendedName>
        <fullName evidence="3">Lipoprotein</fullName>
    </recommendedName>
</protein>
<dbReference type="OrthoDB" id="876092at2"/>
<reference evidence="1 2" key="1">
    <citation type="submission" date="2019-07" db="EMBL/GenBank/DDBJ databases">
        <title>Hymenobacter sp. straun FUR1 Genome sequencing and assembly.</title>
        <authorList>
            <person name="Chhetri G."/>
        </authorList>
    </citation>
    <scope>NUCLEOTIDE SEQUENCE [LARGE SCALE GENOMIC DNA]</scope>
    <source>
        <strain evidence="1 2">Fur1</strain>
    </source>
</reference>
<dbReference type="RefSeq" id="WP_144844488.1">
    <property type="nucleotide sequence ID" value="NZ_VMRJ01000001.1"/>
</dbReference>
<sequence length="190" mass="20408">MRVLPRLLGIGLLGLLAGLLLLTSCEATRTRERSDPTREAQRLTDEAAARAARSRQIAQVNESGPPTFKMGQAVLAAAFIREFNDGTVVDKVLVRPSPSAPKEKATYYLVGMGLRDGHFRAMALPLRDTGNGALLLTPDAERYVLTGNGCPTCFFDFEGSRIIGSSCGDNSGGNSCAFQVLNENAFFPVK</sequence>
<comment type="caution">
    <text evidence="1">The sequence shown here is derived from an EMBL/GenBank/DDBJ whole genome shotgun (WGS) entry which is preliminary data.</text>
</comment>
<organism evidence="1 2">
    <name type="scientific">Hymenobacter setariae</name>
    <dbReference type="NCBI Taxonomy" id="2594794"/>
    <lineage>
        <taxon>Bacteria</taxon>
        <taxon>Pseudomonadati</taxon>
        <taxon>Bacteroidota</taxon>
        <taxon>Cytophagia</taxon>
        <taxon>Cytophagales</taxon>
        <taxon>Hymenobacteraceae</taxon>
        <taxon>Hymenobacter</taxon>
    </lineage>
</organism>
<evidence type="ECO:0000313" key="1">
    <source>
        <dbReference type="EMBL" id="TVT43211.1"/>
    </source>
</evidence>
<keyword evidence="2" id="KW-1185">Reference proteome</keyword>
<dbReference type="EMBL" id="VMRJ01000001">
    <property type="protein sequence ID" value="TVT43211.1"/>
    <property type="molecule type" value="Genomic_DNA"/>
</dbReference>
<name>A0A558C314_9BACT</name>
<gene>
    <name evidence="1" type="ORF">FNT36_03720</name>
</gene>
<proteinExistence type="predicted"/>
<evidence type="ECO:0000313" key="2">
    <source>
        <dbReference type="Proteomes" id="UP000317624"/>
    </source>
</evidence>